<reference evidence="3 4" key="1">
    <citation type="journal article" date="2009" name="Appl. Environ. Microbiol.">
        <title>Three genomes from the phylum Acidobacteria provide insight into the lifestyles of these microorganisms in soils.</title>
        <authorList>
            <person name="Ward N.L."/>
            <person name="Challacombe J.F."/>
            <person name="Janssen P.H."/>
            <person name="Henrissat B."/>
            <person name="Coutinho P.M."/>
            <person name="Wu M."/>
            <person name="Xie G."/>
            <person name="Haft D.H."/>
            <person name="Sait M."/>
            <person name="Badger J."/>
            <person name="Barabote R.D."/>
            <person name="Bradley B."/>
            <person name="Brettin T.S."/>
            <person name="Brinkac L.M."/>
            <person name="Bruce D."/>
            <person name="Creasy T."/>
            <person name="Daugherty S.C."/>
            <person name="Davidsen T.M."/>
            <person name="DeBoy R.T."/>
            <person name="Detter J.C."/>
            <person name="Dodson R.J."/>
            <person name="Durkin A.S."/>
            <person name="Ganapathy A."/>
            <person name="Gwinn-Giglio M."/>
            <person name="Han C.S."/>
            <person name="Khouri H."/>
            <person name="Kiss H."/>
            <person name="Kothari S.P."/>
            <person name="Madupu R."/>
            <person name="Nelson K.E."/>
            <person name="Nelson W.C."/>
            <person name="Paulsen I."/>
            <person name="Penn K."/>
            <person name="Ren Q."/>
            <person name="Rosovitz M.J."/>
            <person name="Selengut J.D."/>
            <person name="Shrivastava S."/>
            <person name="Sullivan S.A."/>
            <person name="Tapia R."/>
            <person name="Thompson L.S."/>
            <person name="Watkins K.L."/>
            <person name="Yang Q."/>
            <person name="Yu C."/>
            <person name="Zafar N."/>
            <person name="Zhou L."/>
            <person name="Kuske C.R."/>
        </authorList>
    </citation>
    <scope>NUCLEOTIDE SEQUENCE [LARGE SCALE GENOMIC DNA]</scope>
    <source>
        <strain evidence="4">ATCC 51196 / DSM 11244 / BCRC 80197 / JCM 7670 / NBRC 15755 / NCIMB 13165 / 161</strain>
    </source>
</reference>
<dbReference type="AlphaFoldDB" id="C1F8K1"/>
<evidence type="ECO:0000256" key="1">
    <source>
        <dbReference type="ARBA" id="ARBA00007274"/>
    </source>
</evidence>
<dbReference type="KEGG" id="aca:ACP_0127"/>
<dbReference type="OrthoDB" id="9801697at2"/>
<proteinExistence type="inferred from homology"/>
<protein>
    <submittedName>
        <fullName evidence="3">Putative acetyltransferase</fullName>
    </submittedName>
</protein>
<evidence type="ECO:0000313" key="3">
    <source>
        <dbReference type="EMBL" id="ACO31581.1"/>
    </source>
</evidence>
<accession>C1F8K1</accession>
<dbReference type="HOGENOM" id="CLU_051638_7_2_0"/>
<dbReference type="eggNOG" id="COG0110">
    <property type="taxonomic scope" value="Bacteria"/>
</dbReference>
<keyword evidence="4" id="KW-1185">Reference proteome</keyword>
<evidence type="ECO:0000313" key="4">
    <source>
        <dbReference type="Proteomes" id="UP000002207"/>
    </source>
</evidence>
<dbReference type="PANTHER" id="PTHR23416:SF23">
    <property type="entry name" value="ACETYLTRANSFERASE C18B11.09C-RELATED"/>
    <property type="match status" value="1"/>
</dbReference>
<comment type="similarity">
    <text evidence="1">Belongs to the transferase hexapeptide repeat family.</text>
</comment>
<keyword evidence="2 3" id="KW-0808">Transferase</keyword>
<organism evidence="3 4">
    <name type="scientific">Acidobacterium capsulatum (strain ATCC 51196 / DSM 11244 / BCRC 80197 / JCM 7670 / NBRC 15755 / NCIMB 13165 / 161)</name>
    <dbReference type="NCBI Taxonomy" id="240015"/>
    <lineage>
        <taxon>Bacteria</taxon>
        <taxon>Pseudomonadati</taxon>
        <taxon>Acidobacteriota</taxon>
        <taxon>Terriglobia</taxon>
        <taxon>Terriglobales</taxon>
        <taxon>Acidobacteriaceae</taxon>
        <taxon>Acidobacterium</taxon>
    </lineage>
</organism>
<dbReference type="GO" id="GO:0005829">
    <property type="term" value="C:cytosol"/>
    <property type="evidence" value="ECO:0007669"/>
    <property type="project" value="TreeGrafter"/>
</dbReference>
<evidence type="ECO:0000256" key="2">
    <source>
        <dbReference type="ARBA" id="ARBA00022679"/>
    </source>
</evidence>
<name>C1F8K1_ACIC5</name>
<dbReference type="InterPro" id="IPR011004">
    <property type="entry name" value="Trimer_LpxA-like_sf"/>
</dbReference>
<dbReference type="Proteomes" id="UP000002207">
    <property type="component" value="Chromosome"/>
</dbReference>
<dbReference type="InterPro" id="IPR051159">
    <property type="entry name" value="Hexapeptide_acetyltransf"/>
</dbReference>
<dbReference type="STRING" id="240015.ACP_0127"/>
<dbReference type="GO" id="GO:0008374">
    <property type="term" value="F:O-acyltransferase activity"/>
    <property type="evidence" value="ECO:0007669"/>
    <property type="project" value="TreeGrafter"/>
</dbReference>
<sequence>MTTDLTQPSVDPHLQASYSVSNRARRAVWNLFYALFFRTSPRPFHGWRSMILRLFGAKLAPNCHFYPKCRIWAPWNLVCEEAVGVGDDAELYNPSLLTIGSHAVVSQGAYVCGATHLYNEPSFRLVSYPMRIGAYSWVCAKAIVSPGVNVGDGAILAMASLATKDLEPFGVYAGMPARKVKDRDRAAVPALLKK</sequence>
<dbReference type="InParanoid" id="C1F8K1"/>
<dbReference type="RefSeq" id="WP_012680533.1">
    <property type="nucleotide sequence ID" value="NC_012483.1"/>
</dbReference>
<gene>
    <name evidence="3" type="ordered locus">ACP_0127</name>
</gene>
<dbReference type="FunCoup" id="C1F8K1">
    <property type="interactions" value="31"/>
</dbReference>
<dbReference type="PANTHER" id="PTHR23416">
    <property type="entry name" value="SIALIC ACID SYNTHASE-RELATED"/>
    <property type="match status" value="1"/>
</dbReference>
<dbReference type="EMBL" id="CP001472">
    <property type="protein sequence ID" value="ACO31581.1"/>
    <property type="molecule type" value="Genomic_DNA"/>
</dbReference>
<dbReference type="Gene3D" id="2.160.10.10">
    <property type="entry name" value="Hexapeptide repeat proteins"/>
    <property type="match status" value="1"/>
</dbReference>
<dbReference type="SUPFAM" id="SSF51161">
    <property type="entry name" value="Trimeric LpxA-like enzymes"/>
    <property type="match status" value="1"/>
</dbReference>